<organism evidence="1 2">
    <name type="scientific">Chryseobacterium luquanense</name>
    <dbReference type="NCBI Taxonomy" id="2983766"/>
    <lineage>
        <taxon>Bacteria</taxon>
        <taxon>Pseudomonadati</taxon>
        <taxon>Bacteroidota</taxon>
        <taxon>Flavobacteriia</taxon>
        <taxon>Flavobacteriales</taxon>
        <taxon>Weeksellaceae</taxon>
        <taxon>Chryseobacterium group</taxon>
        <taxon>Chryseobacterium</taxon>
    </lineage>
</organism>
<dbReference type="EMBL" id="JAOVZV010000019">
    <property type="protein sequence ID" value="MCX8533934.1"/>
    <property type="molecule type" value="Genomic_DNA"/>
</dbReference>
<proteinExistence type="predicted"/>
<gene>
    <name evidence="1" type="ORF">OEA66_16430</name>
</gene>
<reference evidence="1" key="1">
    <citation type="submission" date="2022-10" db="EMBL/GenBank/DDBJ databases">
        <title>Chryseobacterium sp. nov., a novel bacterial species.</title>
        <authorList>
            <person name="Cao Y."/>
        </authorList>
    </citation>
    <scope>NUCLEOTIDE SEQUENCE</scope>
    <source>
        <strain evidence="1">KC 927</strain>
    </source>
</reference>
<protein>
    <submittedName>
        <fullName evidence="1">Uncharacterized protein</fullName>
    </submittedName>
</protein>
<name>A0ABT3Y708_9FLAO</name>
<dbReference type="Proteomes" id="UP001070176">
    <property type="component" value="Unassembled WGS sequence"/>
</dbReference>
<accession>A0ABT3Y708</accession>
<evidence type="ECO:0000313" key="1">
    <source>
        <dbReference type="EMBL" id="MCX8533934.1"/>
    </source>
</evidence>
<comment type="caution">
    <text evidence="1">The sequence shown here is derived from an EMBL/GenBank/DDBJ whole genome shotgun (WGS) entry which is preliminary data.</text>
</comment>
<evidence type="ECO:0000313" key="2">
    <source>
        <dbReference type="Proteomes" id="UP001070176"/>
    </source>
</evidence>
<sequence>MTQEEFIKEVRNSYLKARKCIYPPKNNFEKLSRGTSHSISSVTEDLFGCYCAEKITKKENNAMIFIDPPISFKGTTLKNKSKRRALLIRPDLAFVVNDIATVLFDIKTDLGYKRKDFFNQAKERNAQLDKIKKKKCSFNDGETKEKNEIVISENIKFIYIIISQGNITRKIQDEFISQIKELENMDIFLLTNGGHLNTYVDEISYTINKNEFNRLDNIINTELNF</sequence>
<keyword evidence="2" id="KW-1185">Reference proteome</keyword>